<reference evidence="1 2" key="1">
    <citation type="submission" date="2024-01" db="EMBL/GenBank/DDBJ databases">
        <title>Genome assemblies of Stephania.</title>
        <authorList>
            <person name="Yang L."/>
        </authorList>
    </citation>
    <scope>NUCLEOTIDE SEQUENCE [LARGE SCALE GENOMIC DNA]</scope>
    <source>
        <strain evidence="1">QJT</strain>
        <tissue evidence="1">Leaf</tissue>
    </source>
</reference>
<keyword evidence="2" id="KW-1185">Reference proteome</keyword>
<dbReference type="AlphaFoldDB" id="A0AAP0K7I7"/>
<organism evidence="1 2">
    <name type="scientific">Stephania japonica</name>
    <dbReference type="NCBI Taxonomy" id="461633"/>
    <lineage>
        <taxon>Eukaryota</taxon>
        <taxon>Viridiplantae</taxon>
        <taxon>Streptophyta</taxon>
        <taxon>Embryophyta</taxon>
        <taxon>Tracheophyta</taxon>
        <taxon>Spermatophyta</taxon>
        <taxon>Magnoliopsida</taxon>
        <taxon>Ranunculales</taxon>
        <taxon>Menispermaceae</taxon>
        <taxon>Menispermoideae</taxon>
        <taxon>Cissampelideae</taxon>
        <taxon>Stephania</taxon>
    </lineage>
</organism>
<dbReference type="EMBL" id="JBBNAE010000002">
    <property type="protein sequence ID" value="KAK9146564.1"/>
    <property type="molecule type" value="Genomic_DNA"/>
</dbReference>
<dbReference type="Proteomes" id="UP001417504">
    <property type="component" value="Unassembled WGS sequence"/>
</dbReference>
<accession>A0AAP0K7I7</accession>
<proteinExistence type="predicted"/>
<evidence type="ECO:0000313" key="2">
    <source>
        <dbReference type="Proteomes" id="UP001417504"/>
    </source>
</evidence>
<sequence>MSVMDIINLTNMQINKYRDATINVQGLSIPSSAGPLVLAFKLLMPWVKFLTLSVSLSPNDNNTMLEIYVDAATDPESSNSALECLGMYYPCYISIGKIIVKPIVLLGQLSSQINAIWKNTFKYFP</sequence>
<protein>
    <submittedName>
        <fullName evidence="1">Uncharacterized protein</fullName>
    </submittedName>
</protein>
<comment type="caution">
    <text evidence="1">The sequence shown here is derived from an EMBL/GenBank/DDBJ whole genome shotgun (WGS) entry which is preliminary data.</text>
</comment>
<name>A0AAP0K7I7_9MAGN</name>
<gene>
    <name evidence="1" type="ORF">Sjap_006467</name>
</gene>
<evidence type="ECO:0000313" key="1">
    <source>
        <dbReference type="EMBL" id="KAK9146564.1"/>
    </source>
</evidence>